<accession>A0A517W278</accession>
<sequence>MYILIARDLFLTDSITFSQLHFVVMSMLHRSHQQSAMQVLLTAVTVCAFTLLTSESANATCGDYLSHAGQQNENPTILLYAPDQRPQSYPCSGPECGNQQSNPQPQTPATTLTILKPACSLFLETVPAHTLRSESMCYGTLILPESHGRRVDRPPQALAS</sequence>
<proteinExistence type="predicted"/>
<evidence type="ECO:0000256" key="1">
    <source>
        <dbReference type="SAM" id="MobiDB-lite"/>
    </source>
</evidence>
<gene>
    <name evidence="2" type="ORF">V144x_48470</name>
</gene>
<evidence type="ECO:0000313" key="3">
    <source>
        <dbReference type="Proteomes" id="UP000318704"/>
    </source>
</evidence>
<feature type="compositionally biased region" description="Polar residues" evidence="1">
    <location>
        <begin position="97"/>
        <end position="109"/>
    </location>
</feature>
<organism evidence="2 3">
    <name type="scientific">Gimesia aquarii</name>
    <dbReference type="NCBI Taxonomy" id="2527964"/>
    <lineage>
        <taxon>Bacteria</taxon>
        <taxon>Pseudomonadati</taxon>
        <taxon>Planctomycetota</taxon>
        <taxon>Planctomycetia</taxon>
        <taxon>Planctomycetales</taxon>
        <taxon>Planctomycetaceae</taxon>
        <taxon>Gimesia</taxon>
    </lineage>
</organism>
<dbReference type="Proteomes" id="UP000318704">
    <property type="component" value="Chromosome"/>
</dbReference>
<dbReference type="EMBL" id="CP037920">
    <property type="protein sequence ID" value="QDT99336.1"/>
    <property type="molecule type" value="Genomic_DNA"/>
</dbReference>
<evidence type="ECO:0000313" key="2">
    <source>
        <dbReference type="EMBL" id="QDT99336.1"/>
    </source>
</evidence>
<dbReference type="AlphaFoldDB" id="A0A517W278"/>
<feature type="region of interest" description="Disordered" evidence="1">
    <location>
        <begin position="90"/>
        <end position="109"/>
    </location>
</feature>
<name>A0A517W278_9PLAN</name>
<dbReference type="KEGG" id="gaw:V144x_48470"/>
<reference evidence="2 3" key="1">
    <citation type="submission" date="2019-03" db="EMBL/GenBank/DDBJ databases">
        <title>Deep-cultivation of Planctomycetes and their phenomic and genomic characterization uncovers novel biology.</title>
        <authorList>
            <person name="Wiegand S."/>
            <person name="Jogler M."/>
            <person name="Boedeker C."/>
            <person name="Pinto D."/>
            <person name="Vollmers J."/>
            <person name="Rivas-Marin E."/>
            <person name="Kohn T."/>
            <person name="Peeters S.H."/>
            <person name="Heuer A."/>
            <person name="Rast P."/>
            <person name="Oberbeckmann S."/>
            <person name="Bunk B."/>
            <person name="Jeske O."/>
            <person name="Meyerdierks A."/>
            <person name="Storesund J.E."/>
            <person name="Kallscheuer N."/>
            <person name="Luecker S."/>
            <person name="Lage O.M."/>
            <person name="Pohl T."/>
            <person name="Merkel B.J."/>
            <person name="Hornburger P."/>
            <person name="Mueller R.-W."/>
            <person name="Bruemmer F."/>
            <person name="Labrenz M."/>
            <person name="Spormann A.M."/>
            <person name="Op den Camp H."/>
            <person name="Overmann J."/>
            <person name="Amann R."/>
            <person name="Jetten M.S.M."/>
            <person name="Mascher T."/>
            <person name="Medema M.H."/>
            <person name="Devos D.P."/>
            <person name="Kaster A.-K."/>
            <person name="Ovreas L."/>
            <person name="Rohde M."/>
            <person name="Galperin M.Y."/>
            <person name="Jogler C."/>
        </authorList>
    </citation>
    <scope>NUCLEOTIDE SEQUENCE [LARGE SCALE GENOMIC DNA]</scope>
    <source>
        <strain evidence="2 3">V144</strain>
    </source>
</reference>
<protein>
    <submittedName>
        <fullName evidence="2">Uncharacterized protein</fullName>
    </submittedName>
</protein>